<dbReference type="Gene3D" id="3.40.50.1000">
    <property type="entry name" value="HAD superfamily/HAD-like"/>
    <property type="match status" value="1"/>
</dbReference>
<comment type="caution">
    <text evidence="1">The sequence shown here is derived from an EMBL/GenBank/DDBJ whole genome shotgun (WGS) entry which is preliminary data.</text>
</comment>
<dbReference type="InterPro" id="IPR023214">
    <property type="entry name" value="HAD_sf"/>
</dbReference>
<sequence length="150" mass="17389">MRIAFDLDNTLIRGVHAFPPEAPKRRMLAWLFGKEQLRQGIEELCAYCQQQGHEVWVYTTSYRSLAYIRRLFWLYGIQLNGVINQARHNREARVQCSKHPPSFGIDLLIDDASGVGIEGDRYGFRVIIIDPKDEQWTARVRSALQENLAK</sequence>
<dbReference type="Proteomes" id="UP000054223">
    <property type="component" value="Unassembled WGS sequence"/>
</dbReference>
<dbReference type="AlphaFoldDB" id="A0A9X0HIZ8"/>
<gene>
    <name evidence="1" type="ORF">ASU33_05370</name>
</gene>
<dbReference type="SUPFAM" id="SSF56784">
    <property type="entry name" value="HAD-like"/>
    <property type="match status" value="1"/>
</dbReference>
<proteinExistence type="predicted"/>
<dbReference type="EMBL" id="LNAL01000008">
    <property type="protein sequence ID" value="KUG06762.1"/>
    <property type="molecule type" value="Genomic_DNA"/>
</dbReference>
<keyword evidence="2" id="KW-1185">Reference proteome</keyword>
<dbReference type="RefSeq" id="WP_059072454.1">
    <property type="nucleotide sequence ID" value="NZ_LNAL01000008.1"/>
</dbReference>
<dbReference type="OrthoDB" id="5431593at2"/>
<accession>A0A9X0HIZ8</accession>
<evidence type="ECO:0000313" key="2">
    <source>
        <dbReference type="Proteomes" id="UP000054223"/>
    </source>
</evidence>
<name>A0A9X0HIZ8_SOLP1</name>
<dbReference type="InterPro" id="IPR036412">
    <property type="entry name" value="HAD-like_sf"/>
</dbReference>
<organism evidence="1 2">
    <name type="scientific">Solirubrum puertoriconensis</name>
    <dbReference type="NCBI Taxonomy" id="1751427"/>
    <lineage>
        <taxon>Bacteria</taxon>
        <taxon>Pseudomonadati</taxon>
        <taxon>Bacteroidota</taxon>
        <taxon>Cytophagia</taxon>
        <taxon>Cytophagales</taxon>
    </lineage>
</organism>
<protein>
    <submittedName>
        <fullName evidence="1">Uncharacterized protein</fullName>
    </submittedName>
</protein>
<reference evidence="1 2" key="1">
    <citation type="submission" date="2015-11" db="EMBL/GenBank/DDBJ databases">
        <title>Solirubrum puertoriconensis gen. nov. an environmental bacteria isolated in Puerto Rico.</title>
        <authorList>
            <person name="Cuebas-Irizarry M.F."/>
            <person name="Montalvo-Rodriguez R."/>
        </authorList>
    </citation>
    <scope>NUCLEOTIDE SEQUENCE [LARGE SCALE GENOMIC DNA]</scope>
    <source>
        <strain evidence="1 2">MC1A</strain>
    </source>
</reference>
<evidence type="ECO:0000313" key="1">
    <source>
        <dbReference type="EMBL" id="KUG06762.1"/>
    </source>
</evidence>